<comment type="caution">
    <text evidence="8">The sequence shown here is derived from an EMBL/GenBank/DDBJ whole genome shotgun (WGS) entry which is preliminary data.</text>
</comment>
<dbReference type="Pfam" id="PF00550">
    <property type="entry name" value="PP-binding"/>
    <property type="match status" value="2"/>
</dbReference>
<accession>A0ABT8B7U1</accession>
<dbReference type="Gene3D" id="3.30.300.30">
    <property type="match status" value="1"/>
</dbReference>
<evidence type="ECO:0000256" key="2">
    <source>
        <dbReference type="ARBA" id="ARBA00022450"/>
    </source>
</evidence>
<dbReference type="InterPro" id="IPR010071">
    <property type="entry name" value="AA_adenyl_dom"/>
</dbReference>
<dbReference type="InterPro" id="IPR020841">
    <property type="entry name" value="PKS_Beta-ketoAc_synthase_dom"/>
</dbReference>
<evidence type="ECO:0000313" key="9">
    <source>
        <dbReference type="Proteomes" id="UP001180081"/>
    </source>
</evidence>
<dbReference type="InterPro" id="IPR032821">
    <property type="entry name" value="PKS_assoc"/>
</dbReference>
<sequence>MKTTHTTGLEIAVVGMALRLPQAMSPDEMFDRLCRGEELIRPLDDALLREHGVSEADIQNPAYVKATGYLDGRFEFDAEFFDYKAREAEFMDPQLRLLHECCWEALESAGCDPQLHDAAVGLYAGSSQNMHWLRAVSQHVGDRVGDIYDLKMLYQREFFATRVAYRLNLKGPALAVDTTCSTSLVAIHLAAQGLLSGDCDVALAGGVCVSPLLKGYTYHEGMIQSPDGHCRPFDADAKGTVPGQGVGVVALKRLDDAIADGNPILAVLKSSAINNDGCDKVGYTAPSVSGQCRVIRAALALAEVKPEEIDFVECHGTATRIGDPIEVEALSQAYGKEPGAEPCLIGSVKSNVGHLDAAAGVIGFIKTVLAVKHGKLPPSLHYRAANPMMDLAHGRFRVNDALTPLVRPNRPLRAGVSSFGIGGTNVHAIVEEYLEHRSSEADSGRARLIPLSAKTEDALRRYASKLGQAVAVQRPALDALAKTLQQARHHYPVREYLVAQSHEQLLAQLAALADQPVGKPGKARDVVFMFSGQGAQYPGMTRDIYQGVAQYRTQVEACFALLPQALASLLRTLLLADASPDNDALIARTDLAQPLLFIVEYALASTLMQWGIQPTTMLGHSLGEYVAACLAGVFTLPDALALVCERGRLMAAAETGAMLSVRLSEAAIASYLDDGLELAAVNSSSLVVVAGTLERVAGMERRLMREGISCSRLKTSHAYHCHMMDGVLTEFRARVEATPRHVPQRSYLSNLTGLPITAAQACDPDYWCRHLRHGVRFADAVGTLLAKGQHAFVEIGPGNTLASFVRSHAQFDPMQLCLGSVRHPRETEADDAVLLRTVGRLYTDGHALDWQRLSAGIEAPYISLPTYGFAAQRFDQVAGAARVAAEATTVATLPAVRQEILHPRPQLSTPMVVPASEMEQRLCAVWQALFKLDRVGTADNFFELGGHSLLATRLLADIRDAFDAELSLNDLFEQPTVAGLASLVAQAGEHGARYPALQAADRTLPIPVSFQQRRLWMIDRLGGGSAQYSMPSPFILHGKLDHAVLQAALDMLVLRHESLRTVFHEVEGEPMQVILPAAPLPILKVDLQGLDAAERTQRQRDLVREDALRPFDLAHDHPLRVTLAVLDEREHLLLFNIHHIVSDGWSEALMVKEFREIYSALATAREPVLPALPMQYADFAAWQRNWLVGETLEAELGFWRQRLAGMPPVHNLPLDRPRPLVPSHAGAMSRRKLSPQLLRQLRNFGQEQGATLFMTLQAAFALLLARWSNSEDIVMGTPIAGRLHKQLEPLIGFFVNTLLLRSDLSGDPDFRQLLQRTKEMALSAFEHQHVPFEMLVEELAPARSRSHAPLFQVLFALQNFERGSFSLEGLELERVEETVTAKFDLTLITAEAPDGLFTDWYYDTALFDARTIERMADQFELLLSSILARPDQPVSRLPLLPEQERHVLLHDWQQHQPAPAQPQRIEAMFEACAARCPDAAAVVFEQELVSYAELEMRANQLAHLLIAQGVVADNLVAICLPPGADMVVAMLAALKCGAAYVPMDPKYPLGRLTHMLSNSNPSALVTTASVQPAIEVSCPVLDMASPELTRLLASQPQTPPQRELQRVDGPAYVIYTSGSTGAPKGVVITQRQMMASLASRFALYEAPTSALLLNSISFDSSIPTIFGTLLTGGCLCLCDDNQRRDAAAIAELIERWQVSHLLSLPSVYCAVLDFIDGAVISGRSLKVVILAAEMFTTAVKTRHFAHPTIRAKLYNEYGPTECSVWSTYYLCDPAVGEATVPIGRSPGHARLYVLNHALELAPIGVEGELYIGGDGVGAGYLHQPELTAQRFVPDPYAAQADARMYRSGDRVRWRADGELEILGRIDNQVKLRGYRIELSEIDTALERHPAVVRAVARVVDDRLVAYVSLAAGSDARLATSEARRFLADGLPDFMLPQLVVELEHLPLLPNGKVDLTRLPIPQPAAFETGQRRPANATEQQVHDAWCAVLKAESIPVDQDFFSLGGDSILLLKLSAHLNRQGLRFSAKDFYAEPTIVAMARLVEVVVQAPVQQQPAQGEQALHPMQAWLLGGDATDLHHFNQSVMLELTADFSLAHAELALLALIDRHDVLRLRFDIDSHGHWRANYRTDTAALAAASLSTRTVTAQAQGLGLAIEQEAGLIQQSLALDGPLMRVVHLQLDDGTARLLIVVHHLVVDGISWRVLLQDFELAYRQAEAGAARVLPARPASFQQAVALLQQRAAATDVLAELPCWEAVLGHTPGDWGVPAVGLGTFADEASETLVLDQALTECLLTSSHLAYGMNIEETLMAALRHACHAWRGVKRLAVVMEGHGRGELGEVLDVGETVGWFTATYPWVFGDAAADLAELLRDTKEQLRGIPAKGEHYGVLKYLSGQGARLDDSGFKAGAISFNYLGQFDQVVNAGGLFRPAREKPGRNISADRRRDVLLALDGLVSGGQLRFSIKYNRHQFDSQAIGELVTLLQASIAAMADYWQRHPLRQLTPSDVGLLSLTQGELSQWQAQWPALSDVLPATGSQQGMLYQSLRDAGQRQGAFVNQLVFDLDGQLDMLRLQQAFACLPHRHDVFRAAFAPMQRGGMAMLLQAAEQVSLPFCSEDLAHLSLAEQEAIIAAEMAEDRRQGFDIGVAPLSRVTLWHLGAGRYRVLWTTHHAIIDGWSLPLVFRSLLDSYAQSGQLQPPGRQFKHYLQWLQHRDVGAAKDYWQRQLAAMDAPCLLPNDGGIEAVSLAGSQKHTLGSDQFARLDQLAKAKGVTLYSLAQCAWAYLLHLYTGRSQVCFGSVTAGRPHELAGADAMVGLFINTMPVVLAVDGATTLGDWLKTVHQSHLQRLEQGYLPLPDILAQSALGSRTALFNSALVYENYPVDSIREAVGNSSGLRLSGLRSEESTGTGLTLVLMPSQTLTLKLQYQTGEFSHTCAQQILVHFTSLLAAMPELVDGPVHGLDDAIHQPEEPAEISDAELLSLLSELDAVSEE</sequence>
<keyword evidence="3" id="KW-0597">Phosphoprotein</keyword>
<dbReference type="InterPro" id="IPR016035">
    <property type="entry name" value="Acyl_Trfase/lysoPLipase"/>
</dbReference>
<dbReference type="Gene3D" id="3.40.47.10">
    <property type="match status" value="1"/>
</dbReference>
<dbReference type="Pfam" id="PF16197">
    <property type="entry name" value="KAsynt_C_assoc"/>
    <property type="match status" value="1"/>
</dbReference>
<dbReference type="RefSeq" id="WP_290333681.1">
    <property type="nucleotide sequence ID" value="NZ_JAUFPU010000018.1"/>
</dbReference>
<dbReference type="InterPro" id="IPR006162">
    <property type="entry name" value="Ppantetheine_attach_site"/>
</dbReference>
<dbReference type="SUPFAM" id="SSF55048">
    <property type="entry name" value="Probable ACP-binding domain of malonyl-CoA ACP transacylase"/>
    <property type="match status" value="1"/>
</dbReference>
<keyword evidence="2" id="KW-0596">Phosphopantetheine</keyword>
<evidence type="ECO:0000256" key="3">
    <source>
        <dbReference type="ARBA" id="ARBA00022553"/>
    </source>
</evidence>
<dbReference type="InterPro" id="IPR014031">
    <property type="entry name" value="Ketoacyl_synth_C"/>
</dbReference>
<dbReference type="InterPro" id="IPR023213">
    <property type="entry name" value="CAT-like_dom_sf"/>
</dbReference>
<evidence type="ECO:0000256" key="4">
    <source>
        <dbReference type="ARBA" id="ARBA00022679"/>
    </source>
</evidence>
<dbReference type="SMART" id="SM00825">
    <property type="entry name" value="PKS_KS"/>
    <property type="match status" value="1"/>
</dbReference>
<dbReference type="Pfam" id="PF00109">
    <property type="entry name" value="ketoacyl-synt"/>
    <property type="match status" value="1"/>
</dbReference>
<dbReference type="Gene3D" id="3.30.70.250">
    <property type="entry name" value="Malonyl-CoA ACP transacylase, ACP-binding"/>
    <property type="match status" value="1"/>
</dbReference>
<comment type="similarity">
    <text evidence="5">In the C-terminal section; belongs to the NRP synthetase family.</text>
</comment>
<dbReference type="InterPro" id="IPR001242">
    <property type="entry name" value="Condensation_dom"/>
</dbReference>
<dbReference type="InterPro" id="IPR010060">
    <property type="entry name" value="NRPS_synth"/>
</dbReference>
<dbReference type="InterPro" id="IPR000873">
    <property type="entry name" value="AMP-dep_synth/lig_dom"/>
</dbReference>
<dbReference type="InterPro" id="IPR001227">
    <property type="entry name" value="Ac_transferase_dom_sf"/>
</dbReference>
<proteinExistence type="inferred from homology"/>
<dbReference type="SUPFAM" id="SSF53901">
    <property type="entry name" value="Thiolase-like"/>
    <property type="match status" value="1"/>
</dbReference>
<keyword evidence="9" id="KW-1185">Reference proteome</keyword>
<dbReference type="PANTHER" id="PTHR45398:SF1">
    <property type="entry name" value="ENZYME, PUTATIVE (JCVI)-RELATED"/>
    <property type="match status" value="1"/>
</dbReference>
<dbReference type="InterPro" id="IPR016039">
    <property type="entry name" value="Thiolase-like"/>
</dbReference>
<dbReference type="PANTHER" id="PTHR45398">
    <property type="match status" value="1"/>
</dbReference>
<dbReference type="Gene3D" id="3.40.366.10">
    <property type="entry name" value="Malonyl-Coenzyme A Acyl Carrier Protein, domain 2"/>
    <property type="match status" value="1"/>
</dbReference>
<dbReference type="InterPro" id="IPR009081">
    <property type="entry name" value="PP-bd_ACP"/>
</dbReference>
<dbReference type="Gene3D" id="3.30.559.30">
    <property type="entry name" value="Nonribosomal peptide synthetase, condensation domain"/>
    <property type="match status" value="3"/>
</dbReference>
<dbReference type="InterPro" id="IPR020806">
    <property type="entry name" value="PKS_PP-bd"/>
</dbReference>
<feature type="domain" description="Ketosynthase family 3 (KS3)" evidence="7">
    <location>
        <begin position="8"/>
        <end position="432"/>
    </location>
</feature>
<evidence type="ECO:0000259" key="6">
    <source>
        <dbReference type="PROSITE" id="PS50075"/>
    </source>
</evidence>
<evidence type="ECO:0000256" key="1">
    <source>
        <dbReference type="ARBA" id="ARBA00001957"/>
    </source>
</evidence>
<dbReference type="Pfam" id="PF02801">
    <property type="entry name" value="Ketoacyl-synt_C"/>
    <property type="match status" value="1"/>
</dbReference>
<dbReference type="CDD" id="cd19531">
    <property type="entry name" value="LCL_NRPS-like"/>
    <property type="match status" value="1"/>
</dbReference>
<dbReference type="SUPFAM" id="SSF52151">
    <property type="entry name" value="FabD/lysophospholipase-like"/>
    <property type="match status" value="1"/>
</dbReference>
<dbReference type="InterPro" id="IPR014030">
    <property type="entry name" value="Ketoacyl_synth_N"/>
</dbReference>
<dbReference type="PROSITE" id="PS50075">
    <property type="entry name" value="CARRIER"/>
    <property type="match status" value="2"/>
</dbReference>
<dbReference type="SMART" id="SM00823">
    <property type="entry name" value="PKS_PP"/>
    <property type="match status" value="2"/>
</dbReference>
<dbReference type="Pfam" id="PF00501">
    <property type="entry name" value="AMP-binding"/>
    <property type="match status" value="1"/>
</dbReference>
<feature type="domain" description="Carrier" evidence="6">
    <location>
        <begin position="1972"/>
        <end position="2046"/>
    </location>
</feature>
<feature type="domain" description="Carrier" evidence="6">
    <location>
        <begin position="913"/>
        <end position="988"/>
    </location>
</feature>
<dbReference type="Gene3D" id="3.30.559.10">
    <property type="entry name" value="Chloramphenicol acetyltransferase-like domain"/>
    <property type="match status" value="3"/>
</dbReference>
<dbReference type="PROSITE" id="PS52004">
    <property type="entry name" value="KS3_2"/>
    <property type="match status" value="1"/>
</dbReference>
<dbReference type="Gene3D" id="1.10.1200.10">
    <property type="entry name" value="ACP-like"/>
    <property type="match status" value="2"/>
</dbReference>
<dbReference type="SUPFAM" id="SSF52777">
    <property type="entry name" value="CoA-dependent acyltransferases"/>
    <property type="match status" value="6"/>
</dbReference>
<reference evidence="8" key="1">
    <citation type="journal article" date="2014" name="Int. J. Syst. Evol. Microbiol.">
        <title>Complete genome of a new Firmicutes species belonging to the dominant human colonic microbiota ('Ruminococcus bicirculans') reveals two chromosomes and a selective capacity to utilize plant glucans.</title>
        <authorList>
            <consortium name="NISC Comparative Sequencing Program"/>
            <person name="Wegmann U."/>
            <person name="Louis P."/>
            <person name="Goesmann A."/>
            <person name="Henrissat B."/>
            <person name="Duncan S.H."/>
            <person name="Flint H.J."/>
        </authorList>
    </citation>
    <scope>NUCLEOTIDE SEQUENCE</scope>
    <source>
        <strain evidence="8">CECT 7703</strain>
    </source>
</reference>
<dbReference type="Gene3D" id="2.30.38.10">
    <property type="entry name" value="Luciferase, Domain 3"/>
    <property type="match status" value="1"/>
</dbReference>
<reference evidence="8" key="2">
    <citation type="submission" date="2023-06" db="EMBL/GenBank/DDBJ databases">
        <authorList>
            <person name="Lucena T."/>
            <person name="Sun Q."/>
        </authorList>
    </citation>
    <scope>NUCLEOTIDE SEQUENCE</scope>
    <source>
        <strain evidence="8">CECT 7703</strain>
    </source>
</reference>
<dbReference type="InterPro" id="IPR045851">
    <property type="entry name" value="AMP-bd_C_sf"/>
</dbReference>
<dbReference type="PROSITE" id="PS00455">
    <property type="entry name" value="AMP_BINDING"/>
    <property type="match status" value="1"/>
</dbReference>
<protein>
    <submittedName>
        <fullName evidence="8">Amino acid adenylation domain-containing protein</fullName>
    </submittedName>
</protein>
<dbReference type="SMART" id="SM00827">
    <property type="entry name" value="PKS_AT"/>
    <property type="match status" value="1"/>
</dbReference>
<dbReference type="CDD" id="cd05930">
    <property type="entry name" value="A_NRPS"/>
    <property type="match status" value="1"/>
</dbReference>
<keyword evidence="4" id="KW-0808">Transferase</keyword>
<dbReference type="Pfam" id="PF00668">
    <property type="entry name" value="Condensation"/>
    <property type="match status" value="3"/>
</dbReference>
<dbReference type="Pfam" id="PF00698">
    <property type="entry name" value="Acyl_transf_1"/>
    <property type="match status" value="1"/>
</dbReference>
<dbReference type="Proteomes" id="UP001180081">
    <property type="component" value="Unassembled WGS sequence"/>
</dbReference>
<dbReference type="CDD" id="cd00833">
    <property type="entry name" value="PKS"/>
    <property type="match status" value="1"/>
</dbReference>
<evidence type="ECO:0000259" key="7">
    <source>
        <dbReference type="PROSITE" id="PS52004"/>
    </source>
</evidence>
<evidence type="ECO:0000313" key="8">
    <source>
        <dbReference type="EMBL" id="MDN3578327.1"/>
    </source>
</evidence>
<dbReference type="PROSITE" id="PS00012">
    <property type="entry name" value="PHOSPHOPANTETHEINE"/>
    <property type="match status" value="2"/>
</dbReference>
<dbReference type="SUPFAM" id="SSF56801">
    <property type="entry name" value="Acetyl-CoA synthetase-like"/>
    <property type="match status" value="1"/>
</dbReference>
<evidence type="ECO:0000256" key="5">
    <source>
        <dbReference type="ARBA" id="ARBA00029443"/>
    </source>
</evidence>
<dbReference type="Gene3D" id="3.40.50.980">
    <property type="match status" value="2"/>
</dbReference>
<dbReference type="InterPro" id="IPR036736">
    <property type="entry name" value="ACP-like_sf"/>
</dbReference>
<gene>
    <name evidence="8" type="ORF">QWZ03_16280</name>
</gene>
<dbReference type="InterPro" id="IPR014043">
    <property type="entry name" value="Acyl_transferase_dom"/>
</dbReference>
<dbReference type="EMBL" id="JAUFPU010000018">
    <property type="protein sequence ID" value="MDN3578327.1"/>
    <property type="molecule type" value="Genomic_DNA"/>
</dbReference>
<dbReference type="InterPro" id="IPR020845">
    <property type="entry name" value="AMP-binding_CS"/>
</dbReference>
<organism evidence="8 9">
    <name type="scientific">Chitinimonas viridis</name>
    <dbReference type="NCBI Taxonomy" id="664880"/>
    <lineage>
        <taxon>Bacteria</taxon>
        <taxon>Pseudomonadati</taxon>
        <taxon>Pseudomonadota</taxon>
        <taxon>Betaproteobacteria</taxon>
        <taxon>Neisseriales</taxon>
        <taxon>Chitinibacteraceae</taxon>
        <taxon>Chitinimonas</taxon>
    </lineage>
</organism>
<dbReference type="NCBIfam" id="TIGR01720">
    <property type="entry name" value="NRPS-para261"/>
    <property type="match status" value="1"/>
</dbReference>
<comment type="cofactor">
    <cofactor evidence="1">
        <name>pantetheine 4'-phosphate</name>
        <dbReference type="ChEBI" id="CHEBI:47942"/>
    </cofactor>
</comment>
<dbReference type="InterPro" id="IPR016036">
    <property type="entry name" value="Malonyl_transacylase_ACP-bd"/>
</dbReference>
<dbReference type="Gene3D" id="3.30.70.3290">
    <property type="match status" value="1"/>
</dbReference>
<dbReference type="SUPFAM" id="SSF47336">
    <property type="entry name" value="ACP-like"/>
    <property type="match status" value="2"/>
</dbReference>
<dbReference type="NCBIfam" id="TIGR01733">
    <property type="entry name" value="AA-adenyl-dom"/>
    <property type="match status" value="1"/>
</dbReference>
<name>A0ABT8B7U1_9NEIS</name>